<evidence type="ECO:0000313" key="2">
    <source>
        <dbReference type="Proteomes" id="UP000058074"/>
    </source>
</evidence>
<dbReference type="RefSeq" id="WP_201782914.1">
    <property type="nucleotide sequence ID" value="NZ_CP012700.1"/>
</dbReference>
<sequence length="389" mass="44237">MSEMNWLHDKRTECYSVQTTMSVGDYIDLIKTAHSARGALSGQRDTLKTTTAKRIRDRMVGDLRRGAILPPVVIGAVVDEAKFAEYPITKAKTPTDILPDEVRKDLSIIDGMQRTSALLEAVEIDSAVRNNQMRVEFWLTKNVRTMVYRMLVLNTGQVPWTLARQLSVVFAPLLNEVQDKVPEINRMFTPDKPGRRVNPGEFSSDALVELYLAFSLRKTNVDTKEALSDEFSRLDFVENLSDKSFQEYFYTTLSVLTKLDVSFSRYDNGTNAKFSKGRNIFDSQPARIGFTVATAQHVLGRPGMDRESTDRESRMAQLEKNALALLSKLETMNAEELGDFLKLDVLAETLDRRVGQVGRYERGVYFEGFQVLISENFELRNMEPCWRAN</sequence>
<dbReference type="KEGG" id="smag:AN936_11505"/>
<gene>
    <name evidence="1" type="ORF">AN936_11505</name>
</gene>
<accession>A0A0N7GSK5</accession>
<organism evidence="1 2">
    <name type="scientific">Sphingopyxis macrogoltabida</name>
    <name type="common">Sphingomonas macrogoltabidus</name>
    <dbReference type="NCBI Taxonomy" id="33050"/>
    <lineage>
        <taxon>Bacteria</taxon>
        <taxon>Pseudomonadati</taxon>
        <taxon>Pseudomonadota</taxon>
        <taxon>Alphaproteobacteria</taxon>
        <taxon>Sphingomonadales</taxon>
        <taxon>Sphingomonadaceae</taxon>
        <taxon>Sphingopyxis</taxon>
    </lineage>
</organism>
<protein>
    <recommendedName>
        <fullName evidence="3">DUF262 domain-containing protein</fullName>
    </recommendedName>
</protein>
<dbReference type="PATRIC" id="fig|33050.5.peg.2379"/>
<dbReference type="AlphaFoldDB" id="A0A0N7GSK5"/>
<evidence type="ECO:0000313" key="1">
    <source>
        <dbReference type="EMBL" id="ALH80971.1"/>
    </source>
</evidence>
<dbReference type="EMBL" id="CP012700">
    <property type="protein sequence ID" value="ALH80971.1"/>
    <property type="molecule type" value="Genomic_DNA"/>
</dbReference>
<proteinExistence type="predicted"/>
<evidence type="ECO:0008006" key="3">
    <source>
        <dbReference type="Google" id="ProtNLM"/>
    </source>
</evidence>
<reference evidence="1 2" key="1">
    <citation type="journal article" date="2015" name="Genome Announc.">
        <title>Complete Genome Sequence of Polypropylene Glycol- and Polyethylene Glycol-Degrading Sphingopyxis macrogoltabida Strain EY-1.</title>
        <authorList>
            <person name="Ohtsubo Y."/>
            <person name="Nagata Y."/>
            <person name="Numata M."/>
            <person name="Tsuchikane K."/>
            <person name="Hosoyama A."/>
            <person name="Yamazoe A."/>
            <person name="Tsuda M."/>
            <person name="Fujita N."/>
            <person name="Kawai F."/>
        </authorList>
    </citation>
    <scope>NUCLEOTIDE SEQUENCE [LARGE SCALE GENOMIC DNA]</scope>
    <source>
        <strain evidence="1 2">EY-1</strain>
    </source>
</reference>
<name>A0A0N7GSK5_SPHMC</name>
<dbReference type="Proteomes" id="UP000058074">
    <property type="component" value="Chromosome"/>
</dbReference>